<dbReference type="Pfam" id="PF06658">
    <property type="entry name" value="DUF1168"/>
    <property type="match status" value="1"/>
</dbReference>
<evidence type="ECO:0000313" key="3">
    <source>
        <dbReference type="Proteomes" id="UP001177023"/>
    </source>
</evidence>
<feature type="compositionally biased region" description="Basic residues" evidence="1">
    <location>
        <begin position="117"/>
        <end position="137"/>
    </location>
</feature>
<protein>
    <recommendedName>
        <fullName evidence="4">PRKR-interacting protein 1</fullName>
    </recommendedName>
</protein>
<comment type="caution">
    <text evidence="2">The sequence shown here is derived from an EMBL/GenBank/DDBJ whole genome shotgun (WGS) entry which is preliminary data.</text>
</comment>
<dbReference type="GO" id="GO:0019901">
    <property type="term" value="F:protein kinase binding"/>
    <property type="evidence" value="ECO:0007669"/>
    <property type="project" value="TreeGrafter"/>
</dbReference>
<sequence>MPREETKEEEAERKALTAYDLIRVKLEHLQKNIDKPAPIPPRPEKLTAPKAAPEFVRNVVGSTAAAGSAEYHIFRNLRRREQNRLDYINAKAKMEQDAEEFEAERLEIQQEEEQRTAKKRAKRQRQKDNKRKRKTKAKKEGESSSDDDSDDDEEEAPKTEAAAQSSS</sequence>
<dbReference type="EMBL" id="CATQJA010002691">
    <property type="protein sequence ID" value="CAJ0584301.1"/>
    <property type="molecule type" value="Genomic_DNA"/>
</dbReference>
<feature type="non-terminal residue" evidence="2">
    <location>
        <position position="167"/>
    </location>
</feature>
<gene>
    <name evidence="2" type="ORF">MSPICULIGERA_LOCUS22360</name>
</gene>
<dbReference type="AlphaFoldDB" id="A0AA36GGI2"/>
<dbReference type="InterPro" id="IPR009548">
    <property type="entry name" value="Prkrip1"/>
</dbReference>
<proteinExistence type="predicted"/>
<name>A0AA36GGI2_9BILA</name>
<dbReference type="PANTHER" id="PTHR13507:SF0">
    <property type="entry name" value="PRKR-INTERACTING PROTEIN 1"/>
    <property type="match status" value="1"/>
</dbReference>
<organism evidence="2 3">
    <name type="scientific">Mesorhabditis spiculigera</name>
    <dbReference type="NCBI Taxonomy" id="96644"/>
    <lineage>
        <taxon>Eukaryota</taxon>
        <taxon>Metazoa</taxon>
        <taxon>Ecdysozoa</taxon>
        <taxon>Nematoda</taxon>
        <taxon>Chromadorea</taxon>
        <taxon>Rhabditida</taxon>
        <taxon>Rhabditina</taxon>
        <taxon>Rhabditomorpha</taxon>
        <taxon>Rhabditoidea</taxon>
        <taxon>Rhabditidae</taxon>
        <taxon>Mesorhabditinae</taxon>
        <taxon>Mesorhabditis</taxon>
    </lineage>
</organism>
<dbReference type="PANTHER" id="PTHR13507">
    <property type="entry name" value="PRKR-INTERACTING PROTEIN 1"/>
    <property type="match status" value="1"/>
</dbReference>
<accession>A0AA36GGI2</accession>
<keyword evidence="3" id="KW-1185">Reference proteome</keyword>
<dbReference type="Proteomes" id="UP001177023">
    <property type="component" value="Unassembled WGS sequence"/>
</dbReference>
<evidence type="ECO:0008006" key="4">
    <source>
        <dbReference type="Google" id="ProtNLM"/>
    </source>
</evidence>
<feature type="region of interest" description="Disordered" evidence="1">
    <location>
        <begin position="111"/>
        <end position="167"/>
    </location>
</feature>
<dbReference type="GO" id="GO:0003725">
    <property type="term" value="F:double-stranded RNA binding"/>
    <property type="evidence" value="ECO:0007669"/>
    <property type="project" value="InterPro"/>
</dbReference>
<dbReference type="GO" id="GO:0005730">
    <property type="term" value="C:nucleolus"/>
    <property type="evidence" value="ECO:0007669"/>
    <property type="project" value="TreeGrafter"/>
</dbReference>
<feature type="compositionally biased region" description="Acidic residues" evidence="1">
    <location>
        <begin position="143"/>
        <end position="155"/>
    </location>
</feature>
<evidence type="ECO:0000313" key="2">
    <source>
        <dbReference type="EMBL" id="CAJ0584301.1"/>
    </source>
</evidence>
<reference evidence="2" key="1">
    <citation type="submission" date="2023-06" db="EMBL/GenBank/DDBJ databases">
        <authorList>
            <person name="Delattre M."/>
        </authorList>
    </citation>
    <scope>NUCLEOTIDE SEQUENCE</scope>
    <source>
        <strain evidence="2">AF72</strain>
    </source>
</reference>
<evidence type="ECO:0000256" key="1">
    <source>
        <dbReference type="SAM" id="MobiDB-lite"/>
    </source>
</evidence>
<dbReference type="GO" id="GO:0004860">
    <property type="term" value="F:protein kinase inhibitor activity"/>
    <property type="evidence" value="ECO:0007669"/>
    <property type="project" value="TreeGrafter"/>
</dbReference>